<keyword evidence="3" id="KW-1185">Reference proteome</keyword>
<organism evidence="2 3">
    <name type="scientific">Couchioplanes caeruleus subsp. caeruleus</name>
    <dbReference type="NCBI Taxonomy" id="56427"/>
    <lineage>
        <taxon>Bacteria</taxon>
        <taxon>Bacillati</taxon>
        <taxon>Actinomycetota</taxon>
        <taxon>Actinomycetes</taxon>
        <taxon>Micromonosporales</taxon>
        <taxon>Micromonosporaceae</taxon>
        <taxon>Couchioplanes</taxon>
    </lineage>
</organism>
<dbReference type="RefSeq" id="WP_071809207.1">
    <property type="nucleotide sequence ID" value="NZ_MEIA01000479.1"/>
</dbReference>
<evidence type="ECO:0000259" key="1">
    <source>
        <dbReference type="Pfam" id="PF11716"/>
    </source>
</evidence>
<sequence>MDTWQMIRTERAALVEALAALPAPAWDRPSLCAGWTVRDVVAHMIATASMTPPRFFAKLIGSGFRFDAMVRKDIAAVTTGRSHADLVEALRARIDARTGPPGPTLSWLGETIVHGEDVFRALGGYRDHPIAHLIEVADFYKGSDLLIGAKSRIAGVTLTATDTDWRHGTGPQATGTMIALVMAMTGRSTALDDLTGDGVDVLRTRC</sequence>
<dbReference type="Pfam" id="PF11716">
    <property type="entry name" value="MDMPI_N"/>
    <property type="match status" value="1"/>
</dbReference>
<accession>A0A1K0FC76</accession>
<dbReference type="InterPro" id="IPR017517">
    <property type="entry name" value="Maleyloyr_isom"/>
</dbReference>
<dbReference type="GO" id="GO:0046872">
    <property type="term" value="F:metal ion binding"/>
    <property type="evidence" value="ECO:0007669"/>
    <property type="project" value="InterPro"/>
</dbReference>
<gene>
    <name evidence="2" type="ORF">BG844_32385</name>
</gene>
<dbReference type="InterPro" id="IPR024344">
    <property type="entry name" value="MDMPI_metal-binding"/>
</dbReference>
<dbReference type="AlphaFoldDB" id="A0A1K0FC76"/>
<dbReference type="NCBIfam" id="TIGR03083">
    <property type="entry name" value="maleylpyruvate isomerase family mycothiol-dependent enzyme"/>
    <property type="match status" value="1"/>
</dbReference>
<dbReference type="EMBL" id="MEIA01000479">
    <property type="protein sequence ID" value="OJF10344.1"/>
    <property type="molecule type" value="Genomic_DNA"/>
</dbReference>
<dbReference type="SUPFAM" id="SSF109854">
    <property type="entry name" value="DinB/YfiT-like putative metalloenzymes"/>
    <property type="match status" value="1"/>
</dbReference>
<dbReference type="Proteomes" id="UP000182486">
    <property type="component" value="Unassembled WGS sequence"/>
</dbReference>
<reference evidence="2 3" key="1">
    <citation type="submission" date="2016-09" db="EMBL/GenBank/DDBJ databases">
        <title>Couchioplanes caeruleus draft genome sequence.</title>
        <authorList>
            <person name="Sheehan J."/>
            <person name="Caffrey P."/>
        </authorList>
    </citation>
    <scope>NUCLEOTIDE SEQUENCE [LARGE SCALE GENOMIC DNA]</scope>
    <source>
        <strain evidence="2 3">DSM 43634</strain>
    </source>
</reference>
<evidence type="ECO:0000313" key="2">
    <source>
        <dbReference type="EMBL" id="OJF10344.1"/>
    </source>
</evidence>
<feature type="domain" description="Mycothiol-dependent maleylpyruvate isomerase metal-binding" evidence="1">
    <location>
        <begin position="8"/>
        <end position="97"/>
    </location>
</feature>
<evidence type="ECO:0000313" key="3">
    <source>
        <dbReference type="Proteomes" id="UP000182486"/>
    </source>
</evidence>
<name>A0A1K0FC76_9ACTN</name>
<proteinExistence type="predicted"/>
<comment type="caution">
    <text evidence="2">The sequence shown here is derived from an EMBL/GenBank/DDBJ whole genome shotgun (WGS) entry which is preliminary data.</text>
</comment>
<dbReference type="InterPro" id="IPR034660">
    <property type="entry name" value="DinB/YfiT-like"/>
</dbReference>
<dbReference type="Gene3D" id="1.20.120.450">
    <property type="entry name" value="dinb family like domain"/>
    <property type="match status" value="1"/>
</dbReference>
<protein>
    <recommendedName>
        <fullName evidence="1">Mycothiol-dependent maleylpyruvate isomerase metal-binding domain-containing protein</fullName>
    </recommendedName>
</protein>